<feature type="compositionally biased region" description="Polar residues" evidence="1">
    <location>
        <begin position="55"/>
        <end position="81"/>
    </location>
</feature>
<keyword evidence="2" id="KW-0472">Membrane</keyword>
<feature type="compositionally biased region" description="Low complexity" evidence="1">
    <location>
        <begin position="41"/>
        <end position="54"/>
    </location>
</feature>
<comment type="caution">
    <text evidence="3">The sequence shown here is derived from an EMBL/GenBank/DDBJ whole genome shotgun (WGS) entry which is preliminary data.</text>
</comment>
<keyword evidence="2" id="KW-0812">Transmembrane</keyword>
<dbReference type="EMBL" id="JADFTS010000007">
    <property type="protein sequence ID" value="KAF9597364.1"/>
    <property type="molecule type" value="Genomic_DNA"/>
</dbReference>
<sequence length="433" mass="48165">MSSTSQPSCFFTLSLKTITGESSRTNLFIFKTHSFKPFKLSASTTNSDSDSDSSLPFTQDKNSSPFSKSLNIETENSSSISKDVGGGKKEMPLALKLAMEKAQKYKKNKGDAGTEGSSKVVEEKKQGLEKKIPKIPRDGIIDRKVSSIDFVGLGFSDKKQSRGLPAGLVPMENNFSEEVLSKVEVILGDTSKFGSATPKELKKEDDPDLYKPKVSTWGVFPRPNNISKTFGGGRTIRPGDVLETAEDKTAKDVHTKQLIAAYKKKMGMNIDANLKAECEKALKDGDSLMDIGKLKEALPFYEKVMKELAFQNELHGLAALQWSICQDSLSRQKEARVMYEKLQTHPNVTVRRKAQQFMFGFQAMEILKVKSSSLSVNTTDYGNYFEAFVQDKTNNLSRVGEDEENVYQQLLPYILFLACPIVFVLYLAVRKGI</sequence>
<dbReference type="AlphaFoldDB" id="A0A835HFB0"/>
<feature type="transmembrane region" description="Helical" evidence="2">
    <location>
        <begin position="410"/>
        <end position="429"/>
    </location>
</feature>
<dbReference type="PANTHER" id="PTHR35482:SF1">
    <property type="entry name" value="CYTOCHROME C OXIDASE SUBUNIT"/>
    <property type="match status" value="1"/>
</dbReference>
<evidence type="ECO:0000256" key="2">
    <source>
        <dbReference type="SAM" id="Phobius"/>
    </source>
</evidence>
<proteinExistence type="predicted"/>
<organism evidence="3 4">
    <name type="scientific">Coptis chinensis</name>
    <dbReference type="NCBI Taxonomy" id="261450"/>
    <lineage>
        <taxon>Eukaryota</taxon>
        <taxon>Viridiplantae</taxon>
        <taxon>Streptophyta</taxon>
        <taxon>Embryophyta</taxon>
        <taxon>Tracheophyta</taxon>
        <taxon>Spermatophyta</taxon>
        <taxon>Magnoliopsida</taxon>
        <taxon>Ranunculales</taxon>
        <taxon>Ranunculaceae</taxon>
        <taxon>Coptidoideae</taxon>
        <taxon>Coptis</taxon>
    </lineage>
</organism>
<keyword evidence="2" id="KW-1133">Transmembrane helix</keyword>
<name>A0A835HFB0_9MAGN</name>
<dbReference type="Proteomes" id="UP000631114">
    <property type="component" value="Unassembled WGS sequence"/>
</dbReference>
<evidence type="ECO:0000313" key="3">
    <source>
        <dbReference type="EMBL" id="KAF9597364.1"/>
    </source>
</evidence>
<gene>
    <name evidence="3" type="ORF">IFM89_017710</name>
</gene>
<keyword evidence="4" id="KW-1185">Reference proteome</keyword>
<evidence type="ECO:0000313" key="4">
    <source>
        <dbReference type="Proteomes" id="UP000631114"/>
    </source>
</evidence>
<dbReference type="OrthoDB" id="206869at2759"/>
<reference evidence="3 4" key="1">
    <citation type="submission" date="2020-10" db="EMBL/GenBank/DDBJ databases">
        <title>The Coptis chinensis genome and diversification of protoberbering-type alkaloids.</title>
        <authorList>
            <person name="Wang B."/>
            <person name="Shu S."/>
            <person name="Song C."/>
            <person name="Liu Y."/>
        </authorList>
    </citation>
    <scope>NUCLEOTIDE SEQUENCE [LARGE SCALE GENOMIC DNA]</scope>
    <source>
        <strain evidence="3">HL-2020</strain>
        <tissue evidence="3">Leaf</tissue>
    </source>
</reference>
<feature type="region of interest" description="Disordered" evidence="1">
    <location>
        <begin position="40"/>
        <end position="87"/>
    </location>
</feature>
<accession>A0A835HFB0</accession>
<protein>
    <submittedName>
        <fullName evidence="3">Uncharacterized protein</fullName>
    </submittedName>
</protein>
<dbReference type="PANTHER" id="PTHR35482">
    <property type="entry name" value="CYTOCHROME C OXIDASE SUBUNIT"/>
    <property type="match status" value="1"/>
</dbReference>
<evidence type="ECO:0000256" key="1">
    <source>
        <dbReference type="SAM" id="MobiDB-lite"/>
    </source>
</evidence>